<accession>A0A5B1CAZ9</accession>
<reference evidence="1 2" key="1">
    <citation type="submission" date="2019-08" db="EMBL/GenBank/DDBJ databases">
        <title>Deep-cultivation of Planctomycetes and their phenomic and genomic characterization uncovers novel biology.</title>
        <authorList>
            <person name="Wiegand S."/>
            <person name="Jogler M."/>
            <person name="Boedeker C."/>
            <person name="Pinto D."/>
            <person name="Vollmers J."/>
            <person name="Rivas-Marin E."/>
            <person name="Kohn T."/>
            <person name="Peeters S.H."/>
            <person name="Heuer A."/>
            <person name="Rast P."/>
            <person name="Oberbeckmann S."/>
            <person name="Bunk B."/>
            <person name="Jeske O."/>
            <person name="Meyerdierks A."/>
            <person name="Storesund J.E."/>
            <person name="Kallscheuer N."/>
            <person name="Luecker S."/>
            <person name="Lage O.M."/>
            <person name="Pohl T."/>
            <person name="Merkel B.J."/>
            <person name="Hornburger P."/>
            <person name="Mueller R.-W."/>
            <person name="Bruemmer F."/>
            <person name="Labrenz M."/>
            <person name="Spormann A.M."/>
            <person name="Op Den Camp H."/>
            <person name="Overmann J."/>
            <person name="Amann R."/>
            <person name="Jetten M.S.M."/>
            <person name="Mascher T."/>
            <person name="Medema M.H."/>
            <person name="Devos D.P."/>
            <person name="Kaster A.-K."/>
            <person name="Ovreas L."/>
            <person name="Rohde M."/>
            <person name="Galperin M.Y."/>
            <person name="Jogler C."/>
        </authorList>
    </citation>
    <scope>NUCLEOTIDE SEQUENCE [LARGE SCALE GENOMIC DNA]</scope>
    <source>
        <strain evidence="1 2">LF1</strain>
    </source>
</reference>
<evidence type="ECO:0000313" key="1">
    <source>
        <dbReference type="EMBL" id="KAA1257736.1"/>
    </source>
</evidence>
<keyword evidence="2" id="KW-1185">Reference proteome</keyword>
<sequence length="68" mass="7571">MWGSHPGARAPGRELPALRAYCAGTDATFRASGDHYKSYVPNPFFTRPQLFMALGIAWEVEQINANCR</sequence>
<organism evidence="1 2">
    <name type="scientific">Rubripirellula obstinata</name>
    <dbReference type="NCBI Taxonomy" id="406547"/>
    <lineage>
        <taxon>Bacteria</taxon>
        <taxon>Pseudomonadati</taxon>
        <taxon>Planctomycetota</taxon>
        <taxon>Planctomycetia</taxon>
        <taxon>Pirellulales</taxon>
        <taxon>Pirellulaceae</taxon>
        <taxon>Rubripirellula</taxon>
    </lineage>
</organism>
<protein>
    <submittedName>
        <fullName evidence="1">Uncharacterized protein</fullName>
    </submittedName>
</protein>
<proteinExistence type="predicted"/>
<comment type="caution">
    <text evidence="1">The sequence shown here is derived from an EMBL/GenBank/DDBJ whole genome shotgun (WGS) entry which is preliminary data.</text>
</comment>
<dbReference type="AlphaFoldDB" id="A0A5B1CAZ9"/>
<dbReference type="Proteomes" id="UP000322699">
    <property type="component" value="Unassembled WGS sequence"/>
</dbReference>
<evidence type="ECO:0000313" key="2">
    <source>
        <dbReference type="Proteomes" id="UP000322699"/>
    </source>
</evidence>
<gene>
    <name evidence="1" type="ORF">LF1_02250</name>
</gene>
<name>A0A5B1CAZ9_9BACT</name>
<dbReference type="EMBL" id="VRLW01000001">
    <property type="protein sequence ID" value="KAA1257736.1"/>
    <property type="molecule type" value="Genomic_DNA"/>
</dbReference>